<dbReference type="SMART" id="SM00700">
    <property type="entry name" value="JHBP"/>
    <property type="match status" value="1"/>
</dbReference>
<dbReference type="Pfam" id="PF06585">
    <property type="entry name" value="JHBP"/>
    <property type="match status" value="1"/>
</dbReference>
<dbReference type="Gene3D" id="3.15.10.30">
    <property type="entry name" value="Haemolymph juvenile hormone binding protein"/>
    <property type="match status" value="1"/>
</dbReference>
<reference evidence="3" key="1">
    <citation type="submission" date="2025-08" db="UniProtKB">
        <authorList>
            <consortium name="RefSeq"/>
        </authorList>
    </citation>
    <scope>IDENTIFICATION</scope>
</reference>
<gene>
    <name evidence="3" type="primary">LOC108563157</name>
</gene>
<sequence length="251" mass="29164">MKVFGLFVFILVNLCAFTKSQIRFSDHFANCHRSDPRFDSCLRDAINSVRPYFKTGLPQYGVRPFDPFHADEVVQTRGGPGFNYKLTLRNVTEAGWTSSQIMRFKSDFNNNFIEFSHFFPDKKLTGSFEFDAEMFGRKIRNSGNWNLVLYDYTQNMMVTRKPRMSMYGEPIFDTPCKVNVDVRSCRHMELHVSHLLGGRPLMENIADRLINAAWPPGFYLLRPLIGDLVSTAFTKIFNDNFMNFPFDELIN</sequence>
<protein>
    <submittedName>
        <fullName evidence="3">Uncharacterized protein LOC108563157</fullName>
    </submittedName>
</protein>
<evidence type="ECO:0000256" key="1">
    <source>
        <dbReference type="SAM" id="SignalP"/>
    </source>
</evidence>
<dbReference type="InterPro" id="IPR010562">
    <property type="entry name" value="Haemolymph_juvenile_hormone-bd"/>
</dbReference>
<keyword evidence="1" id="KW-0732">Signal</keyword>
<name>A0ABM1MRP5_NICVS</name>
<dbReference type="PANTHER" id="PTHR11008">
    <property type="entry name" value="PROTEIN TAKEOUT-LIKE PROTEIN"/>
    <property type="match status" value="1"/>
</dbReference>
<dbReference type="GeneID" id="108563157"/>
<proteinExistence type="predicted"/>
<accession>A0ABM1MRP5</accession>
<evidence type="ECO:0000313" key="2">
    <source>
        <dbReference type="Proteomes" id="UP000695000"/>
    </source>
</evidence>
<dbReference type="InterPro" id="IPR038606">
    <property type="entry name" value="To_sf"/>
</dbReference>
<feature type="signal peptide" evidence="1">
    <location>
        <begin position="1"/>
        <end position="20"/>
    </location>
</feature>
<organism evidence="2 3">
    <name type="scientific">Nicrophorus vespilloides</name>
    <name type="common">Boreal carrion beetle</name>
    <dbReference type="NCBI Taxonomy" id="110193"/>
    <lineage>
        <taxon>Eukaryota</taxon>
        <taxon>Metazoa</taxon>
        <taxon>Ecdysozoa</taxon>
        <taxon>Arthropoda</taxon>
        <taxon>Hexapoda</taxon>
        <taxon>Insecta</taxon>
        <taxon>Pterygota</taxon>
        <taxon>Neoptera</taxon>
        <taxon>Endopterygota</taxon>
        <taxon>Coleoptera</taxon>
        <taxon>Polyphaga</taxon>
        <taxon>Staphyliniformia</taxon>
        <taxon>Silphidae</taxon>
        <taxon>Nicrophorinae</taxon>
        <taxon>Nicrophorus</taxon>
    </lineage>
</organism>
<dbReference type="Proteomes" id="UP000695000">
    <property type="component" value="Unplaced"/>
</dbReference>
<feature type="chain" id="PRO_5046019456" evidence="1">
    <location>
        <begin position="21"/>
        <end position="251"/>
    </location>
</feature>
<evidence type="ECO:0000313" key="3">
    <source>
        <dbReference type="RefSeq" id="XP_017777245.1"/>
    </source>
</evidence>
<dbReference type="PANTHER" id="PTHR11008:SF15">
    <property type="entry name" value="CIRCADIAN CLOCK-CONTROLLED PROTEIN"/>
    <property type="match status" value="1"/>
</dbReference>
<keyword evidence="2" id="KW-1185">Reference proteome</keyword>
<dbReference type="RefSeq" id="XP_017777245.1">
    <property type="nucleotide sequence ID" value="XM_017921756.1"/>
</dbReference>